<reference evidence="2" key="1">
    <citation type="journal article" date="2019" name="Int. J. Syst. Evol. Microbiol.">
        <title>The Global Catalogue of Microorganisms (GCM) 10K type strain sequencing project: providing services to taxonomists for standard genome sequencing and annotation.</title>
        <authorList>
            <consortium name="The Broad Institute Genomics Platform"/>
            <consortium name="The Broad Institute Genome Sequencing Center for Infectious Disease"/>
            <person name="Wu L."/>
            <person name="Ma J."/>
        </authorList>
    </citation>
    <scope>NUCLEOTIDE SEQUENCE [LARGE SCALE GENOMIC DNA]</scope>
    <source>
        <strain evidence="2">JCM 9091</strain>
    </source>
</reference>
<name>A0ABP6L6V5_9ACTN</name>
<dbReference type="InterPro" id="IPR038474">
    <property type="entry name" value="Polyketide_synth_cyclase_sf"/>
</dbReference>
<dbReference type="Pfam" id="PF04673">
    <property type="entry name" value="Cyclase_polyket"/>
    <property type="match status" value="1"/>
</dbReference>
<comment type="caution">
    <text evidence="1">The sequence shown here is derived from an EMBL/GenBank/DDBJ whole genome shotgun (WGS) entry which is preliminary data.</text>
</comment>
<dbReference type="RefSeq" id="WP_234516421.1">
    <property type="nucleotide sequence ID" value="NZ_BAAAUF010000008.1"/>
</dbReference>
<dbReference type="InterPro" id="IPR011008">
    <property type="entry name" value="Dimeric_a/b-barrel"/>
</dbReference>
<dbReference type="Gene3D" id="3.30.70.1090">
    <property type="entry name" value="Dimeric alpha+beta barrel"/>
    <property type="match status" value="1"/>
</dbReference>
<keyword evidence="2" id="KW-1185">Reference proteome</keyword>
<gene>
    <name evidence="1" type="ORF">GCM10010448_09860</name>
</gene>
<sequence>MEHTDRTLIVARMDPADAPAVAKIFAESDASELPHLIGAKRRTLFRFHDLYFHLVESDQDIQPDLYKARSHPLYQDIHEKLAQYMRPYDPAWAEPKDAMAQPFYTWRRD</sequence>
<proteinExistence type="predicted"/>
<dbReference type="Proteomes" id="UP001501532">
    <property type="component" value="Unassembled WGS sequence"/>
</dbReference>
<dbReference type="EMBL" id="BAAAUF010000008">
    <property type="protein sequence ID" value="GAA3029889.1"/>
    <property type="molecule type" value="Genomic_DNA"/>
</dbReference>
<organism evidence="1 2">
    <name type="scientific">Streptomyces glomeratus</name>
    <dbReference type="NCBI Taxonomy" id="284452"/>
    <lineage>
        <taxon>Bacteria</taxon>
        <taxon>Bacillati</taxon>
        <taxon>Actinomycetota</taxon>
        <taxon>Actinomycetes</taxon>
        <taxon>Kitasatosporales</taxon>
        <taxon>Streptomycetaceae</taxon>
        <taxon>Streptomyces</taxon>
    </lineage>
</organism>
<protein>
    <submittedName>
        <fullName evidence="1">TcmI family type II polyketide cyclase</fullName>
    </submittedName>
</protein>
<dbReference type="SUPFAM" id="SSF54909">
    <property type="entry name" value="Dimeric alpha+beta barrel"/>
    <property type="match status" value="1"/>
</dbReference>
<dbReference type="InterPro" id="IPR006765">
    <property type="entry name" value="Polyketide_synth_cyclase"/>
</dbReference>
<evidence type="ECO:0000313" key="2">
    <source>
        <dbReference type="Proteomes" id="UP001501532"/>
    </source>
</evidence>
<accession>A0ABP6L6V5</accession>
<evidence type="ECO:0000313" key="1">
    <source>
        <dbReference type="EMBL" id="GAA3029889.1"/>
    </source>
</evidence>